<dbReference type="InterPro" id="IPR002401">
    <property type="entry name" value="Cyt_P450_E_grp-I"/>
</dbReference>
<comment type="similarity">
    <text evidence="2 3">Belongs to the cytochrome P450 family.</text>
</comment>
<keyword evidence="3" id="KW-0408">Iron</keyword>
<gene>
    <name evidence="6" type="ORF">DUNSADRAFT_7443</name>
</gene>
<sequence length="582" mass="64641">MNVLHLYTESPTFLCMCTAITVLASCVLLCAFKRQQALGPPTHSNPWVDFLLRATGLGHVSIFAAPHQHEILRKWADTYGPIFSLQLGQPTMVISDAQLQCSLLKGEFAMPKAKFLTVLDHYVSMGHGNMITISDERSSMWRSFRKAVAQSFSSQALQAAFPVVRSCVEEMVQLWRLAQQEGRPVDVQSWMQKLLLEMLGRASYGLELNALQDEQHEYLTLMHENVRQMAEEVGNPLSSWVAKLLPFLPFARRSAERLARVNGMYEKIYKDIKARGPPAENDQSLAANLMRVVDYTTGEPFSEATVKANLAVITQAGFDTTATTLVWALYDIALHPSIQQRIKEEMAAAGLLQVEGTPPARALEWADWNALPYLNMVLKESMRVHPVVAGGALRDITQDLCVGGYHVKKGTLVWLPFYSNFNSRINFSNPEMFDPERWRSLEAPLPNPASKATAEENPEKRTNVPPTPWSEVPMDCSVTCAQREGPNKPVQCRIGRYATPNGHAHAAASLIPFGLGSRSCVGQPLANMEARVALLIVLSNFWCELAPSMPSHDEVEASKVQGIVLHSGVQIMLQLKPHTTAK</sequence>
<keyword evidence="5" id="KW-1133">Transmembrane helix</keyword>
<evidence type="ECO:0000256" key="1">
    <source>
        <dbReference type="ARBA" id="ARBA00001971"/>
    </source>
</evidence>
<keyword evidence="5" id="KW-0472">Membrane</keyword>
<dbReference type="PRINTS" id="PR00463">
    <property type="entry name" value="EP450I"/>
</dbReference>
<dbReference type="InterPro" id="IPR050121">
    <property type="entry name" value="Cytochrome_P450_monoxygenase"/>
</dbReference>
<evidence type="ECO:0000313" key="7">
    <source>
        <dbReference type="Proteomes" id="UP000815325"/>
    </source>
</evidence>
<proteinExistence type="inferred from homology"/>
<feature type="region of interest" description="Disordered" evidence="4">
    <location>
        <begin position="441"/>
        <end position="468"/>
    </location>
</feature>
<dbReference type="Proteomes" id="UP000815325">
    <property type="component" value="Unassembled WGS sequence"/>
</dbReference>
<reference evidence="6" key="1">
    <citation type="submission" date="2017-08" db="EMBL/GenBank/DDBJ databases">
        <authorList>
            <person name="Polle J.E."/>
            <person name="Barry K."/>
            <person name="Cushman J."/>
            <person name="Schmutz J."/>
            <person name="Tran D."/>
            <person name="Hathwaick L.T."/>
            <person name="Yim W.C."/>
            <person name="Jenkins J."/>
            <person name="Mckie-Krisberg Z.M."/>
            <person name="Prochnik S."/>
            <person name="Lindquist E."/>
            <person name="Dockter R.B."/>
            <person name="Adam C."/>
            <person name="Molina H."/>
            <person name="Bunkerborg J."/>
            <person name="Jin E."/>
            <person name="Buchheim M."/>
            <person name="Magnuson J."/>
        </authorList>
    </citation>
    <scope>NUCLEOTIDE SEQUENCE</scope>
    <source>
        <strain evidence="6">CCAP 19/18</strain>
    </source>
</reference>
<comment type="cofactor">
    <cofactor evidence="1">
        <name>heme</name>
        <dbReference type="ChEBI" id="CHEBI:30413"/>
    </cofactor>
</comment>
<evidence type="ECO:0000256" key="5">
    <source>
        <dbReference type="SAM" id="Phobius"/>
    </source>
</evidence>
<feature type="transmembrane region" description="Helical" evidence="5">
    <location>
        <begin position="12"/>
        <end position="32"/>
    </location>
</feature>
<dbReference type="InterPro" id="IPR036396">
    <property type="entry name" value="Cyt_P450_sf"/>
</dbReference>
<dbReference type="InterPro" id="IPR001128">
    <property type="entry name" value="Cyt_P450"/>
</dbReference>
<dbReference type="InterPro" id="IPR017972">
    <property type="entry name" value="Cyt_P450_CS"/>
</dbReference>
<name>A0ABQ7GLB2_DUNSA</name>
<keyword evidence="3" id="KW-0479">Metal-binding</keyword>
<keyword evidence="3" id="KW-0349">Heme</keyword>
<dbReference type="PRINTS" id="PR00385">
    <property type="entry name" value="P450"/>
</dbReference>
<dbReference type="PANTHER" id="PTHR24305">
    <property type="entry name" value="CYTOCHROME P450"/>
    <property type="match status" value="1"/>
</dbReference>
<evidence type="ECO:0000256" key="2">
    <source>
        <dbReference type="ARBA" id="ARBA00010617"/>
    </source>
</evidence>
<dbReference type="SUPFAM" id="SSF48264">
    <property type="entry name" value="Cytochrome P450"/>
    <property type="match status" value="1"/>
</dbReference>
<keyword evidence="7" id="KW-1185">Reference proteome</keyword>
<dbReference type="PANTHER" id="PTHR24305:SF166">
    <property type="entry name" value="CYTOCHROME P450 12A4, MITOCHONDRIAL-RELATED"/>
    <property type="match status" value="1"/>
</dbReference>
<accession>A0ABQ7GLB2</accession>
<evidence type="ECO:0000313" key="6">
    <source>
        <dbReference type="EMBL" id="KAF5835409.1"/>
    </source>
</evidence>
<dbReference type="EMBL" id="MU069706">
    <property type="protein sequence ID" value="KAF5835409.1"/>
    <property type="molecule type" value="Genomic_DNA"/>
</dbReference>
<dbReference type="Pfam" id="PF00067">
    <property type="entry name" value="p450"/>
    <property type="match status" value="2"/>
</dbReference>
<keyword evidence="5" id="KW-0812">Transmembrane</keyword>
<dbReference type="PROSITE" id="PS00086">
    <property type="entry name" value="CYTOCHROME_P450"/>
    <property type="match status" value="1"/>
</dbReference>
<comment type="caution">
    <text evidence="6">The sequence shown here is derived from an EMBL/GenBank/DDBJ whole genome shotgun (WGS) entry which is preliminary data.</text>
</comment>
<evidence type="ECO:0000256" key="4">
    <source>
        <dbReference type="SAM" id="MobiDB-lite"/>
    </source>
</evidence>
<organism evidence="6 7">
    <name type="scientific">Dunaliella salina</name>
    <name type="common">Green alga</name>
    <name type="synonym">Protococcus salinus</name>
    <dbReference type="NCBI Taxonomy" id="3046"/>
    <lineage>
        <taxon>Eukaryota</taxon>
        <taxon>Viridiplantae</taxon>
        <taxon>Chlorophyta</taxon>
        <taxon>core chlorophytes</taxon>
        <taxon>Chlorophyceae</taxon>
        <taxon>CS clade</taxon>
        <taxon>Chlamydomonadales</taxon>
        <taxon>Dunaliellaceae</taxon>
        <taxon>Dunaliella</taxon>
    </lineage>
</organism>
<dbReference type="Gene3D" id="1.10.630.10">
    <property type="entry name" value="Cytochrome P450"/>
    <property type="match status" value="1"/>
</dbReference>
<keyword evidence="3" id="KW-0503">Monooxygenase</keyword>
<evidence type="ECO:0000256" key="3">
    <source>
        <dbReference type="RuleBase" id="RU000461"/>
    </source>
</evidence>
<protein>
    <submittedName>
        <fullName evidence="6">Cytochrome P450</fullName>
    </submittedName>
</protein>
<feature type="compositionally biased region" description="Basic and acidic residues" evidence="4">
    <location>
        <begin position="453"/>
        <end position="462"/>
    </location>
</feature>
<keyword evidence="3" id="KW-0560">Oxidoreductase</keyword>